<dbReference type="GO" id="GO:0032259">
    <property type="term" value="P:methylation"/>
    <property type="evidence" value="ECO:0007669"/>
    <property type="project" value="UniProtKB-KW"/>
</dbReference>
<name>A9WFI9_CHLAA</name>
<dbReference type="NCBIfam" id="NF004790">
    <property type="entry name" value="PRK06136.1"/>
    <property type="match status" value="1"/>
</dbReference>
<reference evidence="9" key="1">
    <citation type="journal article" date="2011" name="BMC Genomics">
        <title>Complete genome sequence of the filamentous anoxygenic phototrophic bacterium Chloroflexus aurantiacus.</title>
        <authorList>
            <person name="Tang K.H."/>
            <person name="Barry K."/>
            <person name="Chertkov O."/>
            <person name="Dalin E."/>
            <person name="Han C.S."/>
            <person name="Hauser L.J."/>
            <person name="Honchak B.M."/>
            <person name="Karbach L.E."/>
            <person name="Land M.L."/>
            <person name="Lapidus A."/>
            <person name="Larimer F.W."/>
            <person name="Mikhailova N."/>
            <person name="Pitluck S."/>
            <person name="Pierson B.K."/>
            <person name="Blankenship R.E."/>
        </authorList>
    </citation>
    <scope>NUCLEOTIDE SEQUENCE [LARGE SCALE GENOMIC DNA]</scope>
    <source>
        <strain evidence="9">ATCC 29366 / DSM 635 / J-10-fl</strain>
    </source>
</reference>
<keyword evidence="2 6" id="KW-0489">Methyltransferase</keyword>
<keyword evidence="3 6" id="KW-0808">Transferase</keyword>
<dbReference type="Pfam" id="PF00590">
    <property type="entry name" value="TP_methylase"/>
    <property type="match status" value="1"/>
</dbReference>
<keyword evidence="4" id="KW-0949">S-adenosyl-L-methionine</keyword>
<dbReference type="Gene3D" id="3.40.1010.10">
    <property type="entry name" value="Cobalt-precorrin-4 Transmethylase, Domain 1"/>
    <property type="match status" value="1"/>
</dbReference>
<dbReference type="Proteomes" id="UP000002008">
    <property type="component" value="Chromosome"/>
</dbReference>
<comment type="similarity">
    <text evidence="6">Belongs to the precorrin methyltransferase family.</text>
</comment>
<dbReference type="AlphaFoldDB" id="A9WFI9"/>
<evidence type="ECO:0000256" key="2">
    <source>
        <dbReference type="ARBA" id="ARBA00022603"/>
    </source>
</evidence>
<evidence type="ECO:0000313" key="9">
    <source>
        <dbReference type="Proteomes" id="UP000002008"/>
    </source>
</evidence>
<dbReference type="GO" id="GO:0019354">
    <property type="term" value="P:siroheme biosynthetic process"/>
    <property type="evidence" value="ECO:0000318"/>
    <property type="project" value="GO_Central"/>
</dbReference>
<evidence type="ECO:0000256" key="3">
    <source>
        <dbReference type="ARBA" id="ARBA00022679"/>
    </source>
</evidence>
<dbReference type="EnsemblBacteria" id="ABY33927">
    <property type="protein sequence ID" value="ABY33927"/>
    <property type="gene ID" value="Caur_0687"/>
</dbReference>
<feature type="domain" description="Tetrapyrrole methylase" evidence="7">
    <location>
        <begin position="3"/>
        <end position="210"/>
    </location>
</feature>
<dbReference type="EC" id="2.1.1.107" evidence="1"/>
<dbReference type="STRING" id="324602.Caur_0687"/>
<protein>
    <recommendedName>
        <fullName evidence="1">uroporphyrinogen-III C-methyltransferase</fullName>
        <ecNumber evidence="1">2.1.1.107</ecNumber>
    </recommendedName>
</protein>
<keyword evidence="9" id="KW-1185">Reference proteome</keyword>
<accession>A9WFI9</accession>
<evidence type="ECO:0000256" key="5">
    <source>
        <dbReference type="ARBA" id="ARBA00023244"/>
    </source>
</evidence>
<dbReference type="FunFam" id="3.40.1010.10:FF:000001">
    <property type="entry name" value="Siroheme synthase"/>
    <property type="match status" value="1"/>
</dbReference>
<gene>
    <name evidence="8" type="ordered locus">Caur_0687</name>
</gene>
<dbReference type="PROSITE" id="PS00839">
    <property type="entry name" value="SUMT_1"/>
    <property type="match status" value="1"/>
</dbReference>
<dbReference type="InterPro" id="IPR003043">
    <property type="entry name" value="Uropor_MeTrfase_CS"/>
</dbReference>
<dbReference type="FunCoup" id="A9WFI9">
    <property type="interactions" value="398"/>
</dbReference>
<dbReference type="InterPro" id="IPR014777">
    <property type="entry name" value="4pyrrole_Mease_sub1"/>
</dbReference>
<evidence type="ECO:0000256" key="4">
    <source>
        <dbReference type="ARBA" id="ARBA00022691"/>
    </source>
</evidence>
<evidence type="ECO:0000313" key="8">
    <source>
        <dbReference type="EMBL" id="ABY33927.1"/>
    </source>
</evidence>
<dbReference type="InterPro" id="IPR000878">
    <property type="entry name" value="4pyrrol_Mease"/>
</dbReference>
<dbReference type="InParanoid" id="A9WFI9"/>
<dbReference type="Gene3D" id="3.30.950.10">
    <property type="entry name" value="Methyltransferase, Cobalt-precorrin-4 Transmethylase, Domain 2"/>
    <property type="match status" value="1"/>
</dbReference>
<dbReference type="eggNOG" id="COG0007">
    <property type="taxonomic scope" value="Bacteria"/>
</dbReference>
<dbReference type="EMBL" id="CP000909">
    <property type="protein sequence ID" value="ABY33927.1"/>
    <property type="molecule type" value="Genomic_DNA"/>
</dbReference>
<keyword evidence="5" id="KW-0627">Porphyrin biosynthesis</keyword>
<dbReference type="InterPro" id="IPR050161">
    <property type="entry name" value="Siro_Cobalamin_biosynth"/>
</dbReference>
<dbReference type="InterPro" id="IPR014776">
    <property type="entry name" value="4pyrrole_Mease_sub2"/>
</dbReference>
<dbReference type="PANTHER" id="PTHR45790">
    <property type="entry name" value="SIROHEME SYNTHASE-RELATED"/>
    <property type="match status" value="1"/>
</dbReference>
<dbReference type="InterPro" id="IPR035996">
    <property type="entry name" value="4pyrrol_Methylase_sf"/>
</dbReference>
<evidence type="ECO:0000259" key="7">
    <source>
        <dbReference type="Pfam" id="PF00590"/>
    </source>
</evidence>
<dbReference type="PANTHER" id="PTHR45790:SF3">
    <property type="entry name" value="S-ADENOSYL-L-METHIONINE-DEPENDENT UROPORPHYRINOGEN III METHYLTRANSFERASE, CHLOROPLASTIC"/>
    <property type="match status" value="1"/>
</dbReference>
<evidence type="ECO:0000256" key="6">
    <source>
        <dbReference type="RuleBase" id="RU003960"/>
    </source>
</evidence>
<organism evidence="8 9">
    <name type="scientific">Chloroflexus aurantiacus (strain ATCC 29366 / DSM 635 / J-10-fl)</name>
    <dbReference type="NCBI Taxonomy" id="324602"/>
    <lineage>
        <taxon>Bacteria</taxon>
        <taxon>Bacillati</taxon>
        <taxon>Chloroflexota</taxon>
        <taxon>Chloroflexia</taxon>
        <taxon>Chloroflexales</taxon>
        <taxon>Chloroflexineae</taxon>
        <taxon>Chloroflexaceae</taxon>
        <taxon>Chloroflexus</taxon>
    </lineage>
</organism>
<proteinExistence type="inferred from homology"/>
<dbReference type="CDD" id="cd11642">
    <property type="entry name" value="SUMT"/>
    <property type="match status" value="1"/>
</dbReference>
<evidence type="ECO:0000256" key="1">
    <source>
        <dbReference type="ARBA" id="ARBA00012162"/>
    </source>
</evidence>
<dbReference type="NCBIfam" id="TIGR01469">
    <property type="entry name" value="cobA_cysG_Cterm"/>
    <property type="match status" value="1"/>
</dbReference>
<dbReference type="GO" id="GO:0004851">
    <property type="term" value="F:uroporphyrin-III C-methyltransferase activity"/>
    <property type="evidence" value="ECO:0000318"/>
    <property type="project" value="GO_Central"/>
</dbReference>
<dbReference type="PROSITE" id="PS00840">
    <property type="entry name" value="SUMT_2"/>
    <property type="match status" value="1"/>
</dbReference>
<dbReference type="InterPro" id="IPR006366">
    <property type="entry name" value="CobA/CysG_C"/>
</dbReference>
<dbReference type="RefSeq" id="WP_012256583.1">
    <property type="nucleotide sequence ID" value="NC_010175.1"/>
</dbReference>
<dbReference type="PATRIC" id="fig|324602.8.peg.783"/>
<dbReference type="HOGENOM" id="CLU_011276_7_0_0"/>
<sequence>MSKVYLVGAGPGDPELLTLRALRVLGEADVVLYDRLVSAEILAYVNPQAERIYVGKAKGDQDRVQREILHLLLHYARAGRTVVRLKGGDPMVYGRGAEEWLFLAQHGITVELVPGLSSALALPGMAGIPLTLRGIGRSFAVICGQEQGGAAPEIAPYARIDTLVILMGVERRAELAQALIQAGRDAWEPCAFIENGSTPNERIVLAALEAVAQGRVAVQAPAVWVIGPVVAVREQLQAVAADEPVHAMPVPAYTGMHQARDVVVVERG</sequence>
<dbReference type="SUPFAM" id="SSF53790">
    <property type="entry name" value="Tetrapyrrole methylase"/>
    <property type="match status" value="1"/>
</dbReference>
<dbReference type="KEGG" id="cau:Caur_0687"/>